<evidence type="ECO:0000256" key="1">
    <source>
        <dbReference type="SAM" id="Phobius"/>
    </source>
</evidence>
<sequence length="370" mass="41838">MKVFVGQMFITIVLTELSLIFPVQIYSITHSILLLGIVTTIYNALNALGSYIWGDILDGNERRFEFILLLPLSIIAISPFIFYKNEIISILSYGLLGFFSALDSPLYSLVVLENFSLDDMPKANSRLSQMSLIGNVIGSIIASFNPNVNLLLLVLLSSVISSIVFNRKLRGQINKNKSERIKDIKKLNNALLSFFSFNFGAEIFFTLYIPLNYLMKDPEYFIFLSYALLYTLDEFVYYISTKLVKNKESYYIYFTLFLRNIISLLISIIILIKVNIGFGTIPVFLSFGSIYPLYSTSFFTLIFRGLKRNRGAIVGVFNSTEDIASILGSLIAGIVGDNNLWGAYITSFYVFSLSAFLMARHLRNFVSSNS</sequence>
<feature type="transmembrane region" description="Helical" evidence="1">
    <location>
        <begin position="90"/>
        <end position="115"/>
    </location>
</feature>
<accession>A0A1W6JZG4</accession>
<proteinExistence type="predicted"/>
<gene>
    <name evidence="2" type="ORF">B6F84_06090</name>
</gene>
<dbReference type="GeneID" id="41590472"/>
<dbReference type="Gene3D" id="1.20.1250.20">
    <property type="entry name" value="MFS general substrate transporter like domains"/>
    <property type="match status" value="1"/>
</dbReference>
<feature type="transmembrane region" description="Helical" evidence="1">
    <location>
        <begin position="127"/>
        <end position="144"/>
    </location>
</feature>
<dbReference type="RefSeq" id="WP_148691421.1">
    <property type="nucleotide sequence ID" value="NZ_CP020477.1"/>
</dbReference>
<evidence type="ECO:0008006" key="4">
    <source>
        <dbReference type="Google" id="ProtNLM"/>
    </source>
</evidence>
<dbReference type="InterPro" id="IPR036259">
    <property type="entry name" value="MFS_trans_sf"/>
</dbReference>
<feature type="transmembrane region" description="Helical" evidence="1">
    <location>
        <begin position="190"/>
        <end position="209"/>
    </location>
</feature>
<feature type="transmembrane region" description="Helical" evidence="1">
    <location>
        <begin position="221"/>
        <end position="239"/>
    </location>
</feature>
<evidence type="ECO:0000313" key="2">
    <source>
        <dbReference type="EMBL" id="ARM75648.1"/>
    </source>
</evidence>
<dbReference type="EMBL" id="CP020477">
    <property type="protein sequence ID" value="ARM75648.1"/>
    <property type="molecule type" value="Genomic_DNA"/>
</dbReference>
<reference evidence="2 3" key="1">
    <citation type="submission" date="2017-03" db="EMBL/GenBank/DDBJ databases">
        <title>Sulfur activation and transportation mechanism of thermophilic Archaea Acidianus manzaensis YN-25.</title>
        <authorList>
            <person name="Ma Y."/>
            <person name="Yang Y."/>
            <person name="Xia J."/>
        </authorList>
    </citation>
    <scope>NUCLEOTIDE SEQUENCE [LARGE SCALE GENOMIC DNA]</scope>
    <source>
        <strain evidence="2 3">YN-25</strain>
    </source>
</reference>
<dbReference type="SUPFAM" id="SSF103473">
    <property type="entry name" value="MFS general substrate transporter"/>
    <property type="match status" value="1"/>
</dbReference>
<keyword evidence="1" id="KW-0472">Membrane</keyword>
<keyword evidence="3" id="KW-1185">Reference proteome</keyword>
<feature type="transmembrane region" description="Helical" evidence="1">
    <location>
        <begin position="315"/>
        <end position="335"/>
    </location>
</feature>
<evidence type="ECO:0000313" key="3">
    <source>
        <dbReference type="Proteomes" id="UP000193404"/>
    </source>
</evidence>
<dbReference type="OrthoDB" id="34469at2157"/>
<dbReference type="GO" id="GO:0022857">
    <property type="term" value="F:transmembrane transporter activity"/>
    <property type="evidence" value="ECO:0007669"/>
    <property type="project" value="InterPro"/>
</dbReference>
<name>A0A1W6JZG4_9CREN</name>
<keyword evidence="1" id="KW-1133">Transmembrane helix</keyword>
<feature type="transmembrane region" description="Helical" evidence="1">
    <location>
        <begin position="341"/>
        <end position="359"/>
    </location>
</feature>
<feature type="transmembrane region" description="Helical" evidence="1">
    <location>
        <begin position="284"/>
        <end position="303"/>
    </location>
</feature>
<dbReference type="Proteomes" id="UP000193404">
    <property type="component" value="Chromosome"/>
</dbReference>
<feature type="transmembrane region" description="Helical" evidence="1">
    <location>
        <begin position="7"/>
        <end position="26"/>
    </location>
</feature>
<dbReference type="AlphaFoldDB" id="A0A1W6JZG4"/>
<feature type="transmembrane region" description="Helical" evidence="1">
    <location>
        <begin position="32"/>
        <end position="54"/>
    </location>
</feature>
<dbReference type="Pfam" id="PF07690">
    <property type="entry name" value="MFS_1"/>
    <property type="match status" value="1"/>
</dbReference>
<feature type="transmembrane region" description="Helical" evidence="1">
    <location>
        <begin position="66"/>
        <end position="84"/>
    </location>
</feature>
<feature type="transmembrane region" description="Helical" evidence="1">
    <location>
        <begin position="251"/>
        <end position="272"/>
    </location>
</feature>
<dbReference type="InterPro" id="IPR011701">
    <property type="entry name" value="MFS"/>
</dbReference>
<protein>
    <recommendedName>
        <fullName evidence="4">MFS transporter</fullName>
    </recommendedName>
</protein>
<dbReference type="KEGG" id="aman:B6F84_06090"/>
<organism evidence="2 3">
    <name type="scientific">Acidianus manzaensis</name>
    <dbReference type="NCBI Taxonomy" id="282676"/>
    <lineage>
        <taxon>Archaea</taxon>
        <taxon>Thermoproteota</taxon>
        <taxon>Thermoprotei</taxon>
        <taxon>Sulfolobales</taxon>
        <taxon>Sulfolobaceae</taxon>
        <taxon>Acidianus</taxon>
    </lineage>
</organism>
<keyword evidence="1" id="KW-0812">Transmembrane</keyword>